<protein>
    <submittedName>
        <fullName evidence="2">BA75_00805T0</fullName>
    </submittedName>
</protein>
<accession>A0A1B2J679</accession>
<proteinExistence type="predicted"/>
<dbReference type="EMBL" id="CP014584">
    <property type="protein sequence ID" value="ANZ73495.1"/>
    <property type="molecule type" value="Genomic_DNA"/>
</dbReference>
<dbReference type="InterPro" id="IPR041260">
    <property type="entry name" value="Sld7_C"/>
</dbReference>
<evidence type="ECO:0000313" key="2">
    <source>
        <dbReference type="EMBL" id="ANZ73495.1"/>
    </source>
</evidence>
<dbReference type="AlphaFoldDB" id="A0A1B2J679"/>
<feature type="domain" description="Sld7 C-terminal" evidence="1">
    <location>
        <begin position="197"/>
        <end position="268"/>
    </location>
</feature>
<organism evidence="2 3">
    <name type="scientific">Komagataella pastoris</name>
    <name type="common">Yeast</name>
    <name type="synonym">Pichia pastoris</name>
    <dbReference type="NCBI Taxonomy" id="4922"/>
    <lineage>
        <taxon>Eukaryota</taxon>
        <taxon>Fungi</taxon>
        <taxon>Dikarya</taxon>
        <taxon>Ascomycota</taxon>
        <taxon>Saccharomycotina</taxon>
        <taxon>Pichiomycetes</taxon>
        <taxon>Pichiales</taxon>
        <taxon>Pichiaceae</taxon>
        <taxon>Komagataella</taxon>
    </lineage>
</organism>
<dbReference type="Pfam" id="PF18596">
    <property type="entry name" value="Sld7_C"/>
    <property type="match status" value="1"/>
</dbReference>
<keyword evidence="3" id="KW-1185">Reference proteome</keyword>
<name>A0A1B2J679_PICPA</name>
<sequence>MPTINVELGSKQKLIPSKIAPANLSLECSRLSSDVLTKSLFLQGFTQISRLSPWLIVEEPVTIFTRDEPTKRFFKWMISVTRFIDSKSSLGLLLSTGLITSSPVLMVYLEKQAGRVIVRGIHLQADNKFIQAVQEFSRYSSEENRGKIVFADTVVKAPSTTADDPLERMLKKKTDPVPPKTIIQVTSPSKDPVTFNNNIRKLIEKVILSEFRLRQIFKSTLTATDYKNLYTHTHKATVFSLRNYIKDLKTPSLEKIQSVVSDLLNLFTEEPT</sequence>
<dbReference type="OrthoDB" id="4096641at2759"/>
<dbReference type="Proteomes" id="UP000094565">
    <property type="component" value="Chromosome 1"/>
</dbReference>
<evidence type="ECO:0000259" key="1">
    <source>
        <dbReference type="Pfam" id="PF18596"/>
    </source>
</evidence>
<gene>
    <name evidence="2" type="ORF">ATY40_BA7500805</name>
</gene>
<evidence type="ECO:0000313" key="3">
    <source>
        <dbReference type="Proteomes" id="UP000094565"/>
    </source>
</evidence>
<reference evidence="2 3" key="1">
    <citation type="submission" date="2016-02" db="EMBL/GenBank/DDBJ databases">
        <title>Comparative genomic and transcriptomic foundation for Pichia pastoris.</title>
        <authorList>
            <person name="Love K.R."/>
            <person name="Shah K.A."/>
            <person name="Whittaker C.A."/>
            <person name="Wu J."/>
            <person name="Bartlett M.C."/>
            <person name="Ma D."/>
            <person name="Leeson R.L."/>
            <person name="Priest M."/>
            <person name="Young S.K."/>
            <person name="Love J.C."/>
        </authorList>
    </citation>
    <scope>NUCLEOTIDE SEQUENCE [LARGE SCALE GENOMIC DNA]</scope>
    <source>
        <strain evidence="2 3">ATCC 28485</strain>
    </source>
</reference>